<dbReference type="Gene3D" id="3.40.50.300">
    <property type="entry name" value="P-loop containing nucleotide triphosphate hydrolases"/>
    <property type="match status" value="1"/>
</dbReference>
<reference evidence="1 2" key="1">
    <citation type="submission" date="2014-04" db="EMBL/GenBank/DDBJ databases">
        <authorList>
            <consortium name="DOE Joint Genome Institute"/>
            <person name="Kuo A."/>
            <person name="Kohler A."/>
            <person name="Nagy L.G."/>
            <person name="Floudas D."/>
            <person name="Copeland A."/>
            <person name="Barry K.W."/>
            <person name="Cichocki N."/>
            <person name="Veneault-Fourrey C."/>
            <person name="LaButti K."/>
            <person name="Lindquist E.A."/>
            <person name="Lipzen A."/>
            <person name="Lundell T."/>
            <person name="Morin E."/>
            <person name="Murat C."/>
            <person name="Sun H."/>
            <person name="Tunlid A."/>
            <person name="Henrissat B."/>
            <person name="Grigoriev I.V."/>
            <person name="Hibbett D.S."/>
            <person name="Martin F."/>
            <person name="Nordberg H.P."/>
            <person name="Cantor M.N."/>
            <person name="Hua S.X."/>
        </authorList>
    </citation>
    <scope>NUCLEOTIDE SEQUENCE [LARGE SCALE GENOMIC DNA]</scope>
    <source>
        <strain evidence="1 2">Foug A</strain>
    </source>
</reference>
<dbReference type="HOGENOM" id="CLU_058668_1_1_1"/>
<dbReference type="SUPFAM" id="SSF52540">
    <property type="entry name" value="P-loop containing nucleoside triphosphate hydrolases"/>
    <property type="match status" value="1"/>
</dbReference>
<dbReference type="InParanoid" id="A0A0C3DDD5"/>
<protein>
    <recommendedName>
        <fullName evidence="3">Phosphoribulokinase/uridine kinase domain-containing protein</fullName>
    </recommendedName>
</protein>
<reference evidence="2" key="2">
    <citation type="submission" date="2015-01" db="EMBL/GenBank/DDBJ databases">
        <title>Evolutionary Origins and Diversification of the Mycorrhizal Mutualists.</title>
        <authorList>
            <consortium name="DOE Joint Genome Institute"/>
            <consortium name="Mycorrhizal Genomics Consortium"/>
            <person name="Kohler A."/>
            <person name="Kuo A."/>
            <person name="Nagy L.G."/>
            <person name="Floudas D."/>
            <person name="Copeland A."/>
            <person name="Barry K.W."/>
            <person name="Cichocki N."/>
            <person name="Veneault-Fourrey C."/>
            <person name="LaButti K."/>
            <person name="Lindquist E.A."/>
            <person name="Lipzen A."/>
            <person name="Lundell T."/>
            <person name="Morin E."/>
            <person name="Murat C."/>
            <person name="Riley R."/>
            <person name="Ohm R."/>
            <person name="Sun H."/>
            <person name="Tunlid A."/>
            <person name="Henrissat B."/>
            <person name="Grigoriev I.V."/>
            <person name="Hibbett D.S."/>
            <person name="Martin F."/>
        </authorList>
    </citation>
    <scope>NUCLEOTIDE SEQUENCE [LARGE SCALE GENOMIC DNA]</scope>
    <source>
        <strain evidence="2">Foug A</strain>
    </source>
</reference>
<organism evidence="1 2">
    <name type="scientific">Scleroderma citrinum Foug A</name>
    <dbReference type="NCBI Taxonomy" id="1036808"/>
    <lineage>
        <taxon>Eukaryota</taxon>
        <taxon>Fungi</taxon>
        <taxon>Dikarya</taxon>
        <taxon>Basidiomycota</taxon>
        <taxon>Agaricomycotina</taxon>
        <taxon>Agaricomycetes</taxon>
        <taxon>Agaricomycetidae</taxon>
        <taxon>Boletales</taxon>
        <taxon>Sclerodermatineae</taxon>
        <taxon>Sclerodermataceae</taxon>
        <taxon>Scleroderma</taxon>
    </lineage>
</organism>
<accession>A0A0C3DDD5</accession>
<proteinExistence type="predicted"/>
<dbReference type="FunCoup" id="A0A0C3DDD5">
    <property type="interactions" value="240"/>
</dbReference>
<dbReference type="PANTHER" id="PTHR10285">
    <property type="entry name" value="URIDINE KINASE"/>
    <property type="match status" value="1"/>
</dbReference>
<dbReference type="InterPro" id="IPR027417">
    <property type="entry name" value="P-loop_NTPase"/>
</dbReference>
<evidence type="ECO:0008006" key="3">
    <source>
        <dbReference type="Google" id="ProtNLM"/>
    </source>
</evidence>
<dbReference type="OrthoDB" id="10041966at2759"/>
<sequence>MHRSRATVVLIGIGGATCSGKTTLAKHLRRILPNSVIIHQDPEELGPFHPVYNVQDWDSPEGAIDWPRFRQFLRNVKQDGKIPPSHKSHDQLNKQKEFSIDPECFTKWKAHFEEVGRQARELGIEIIWALVDGFLLYWDQESMAQLDIRIFLRVRGDTLMERRRGRDYYIAEQYIPDGSVWRDPPQYWEHIAWPAYVSAHKHMFESGDVESGKPTGDAVRRMLILENEKLTTTDVVNQCCEEIARFPVLESPNLPSNCY</sequence>
<gene>
    <name evidence="1" type="ORF">SCLCIDRAFT_17674</name>
</gene>
<evidence type="ECO:0000313" key="1">
    <source>
        <dbReference type="EMBL" id="KIM54414.1"/>
    </source>
</evidence>
<dbReference type="CDD" id="cd02024">
    <property type="entry name" value="NRK1"/>
    <property type="match status" value="1"/>
</dbReference>
<dbReference type="AlphaFoldDB" id="A0A0C3DDD5"/>
<keyword evidence="2" id="KW-1185">Reference proteome</keyword>
<name>A0A0C3DDD5_9AGAM</name>
<evidence type="ECO:0000313" key="2">
    <source>
        <dbReference type="Proteomes" id="UP000053989"/>
    </source>
</evidence>
<dbReference type="STRING" id="1036808.A0A0C3DDD5"/>
<dbReference type="Pfam" id="PF13238">
    <property type="entry name" value="AAA_18"/>
    <property type="match status" value="1"/>
</dbReference>
<dbReference type="EMBL" id="KN822155">
    <property type="protein sequence ID" value="KIM54414.1"/>
    <property type="molecule type" value="Genomic_DNA"/>
</dbReference>
<dbReference type="Proteomes" id="UP000053989">
    <property type="component" value="Unassembled WGS sequence"/>
</dbReference>